<dbReference type="AlphaFoldDB" id="A0A1L5NUI0"/>
<name>A0A1L5NUI0_9HYPH</name>
<accession>A0A1L5NUI0</accession>
<keyword evidence="1" id="KW-0547">Nucleotide-binding</keyword>
<dbReference type="SUPFAM" id="SSF55874">
    <property type="entry name" value="ATPase domain of HSP90 chaperone/DNA topoisomerase II/histidine kinase"/>
    <property type="match status" value="1"/>
</dbReference>
<dbReference type="EMBL" id="CP017105">
    <property type="protein sequence ID" value="APO71550.1"/>
    <property type="molecule type" value="Genomic_DNA"/>
</dbReference>
<evidence type="ECO:0000313" key="1">
    <source>
        <dbReference type="EMBL" id="APO71550.1"/>
    </source>
</evidence>
<protein>
    <submittedName>
        <fullName evidence="1">ATP-binding domain-containing protein</fullName>
    </submittedName>
</protein>
<dbReference type="GO" id="GO:0005524">
    <property type="term" value="F:ATP binding"/>
    <property type="evidence" value="ECO:0007669"/>
    <property type="project" value="UniProtKB-KW"/>
</dbReference>
<keyword evidence="1" id="KW-0067">ATP-binding</keyword>
<keyword evidence="1" id="KW-0614">Plasmid</keyword>
<dbReference type="Proteomes" id="UP000184749">
    <property type="component" value="Plasmid pRgalIE4872d"/>
</dbReference>
<organism evidence="1 2">
    <name type="scientific">Rhizobium gallicum</name>
    <dbReference type="NCBI Taxonomy" id="56730"/>
    <lineage>
        <taxon>Bacteria</taxon>
        <taxon>Pseudomonadati</taxon>
        <taxon>Pseudomonadota</taxon>
        <taxon>Alphaproteobacteria</taxon>
        <taxon>Hyphomicrobiales</taxon>
        <taxon>Rhizobiaceae</taxon>
        <taxon>Rhizobium/Agrobacterium group</taxon>
        <taxon>Rhizobium</taxon>
    </lineage>
</organism>
<geneLocation type="plasmid" evidence="2">
    <name>prgalie4872d</name>
</geneLocation>
<dbReference type="Gene3D" id="3.30.565.10">
    <property type="entry name" value="Histidine kinase-like ATPase, C-terminal domain"/>
    <property type="match status" value="1"/>
</dbReference>
<sequence>MNLSWKACARALCFSILAGLVKQVVELHQGPIEVRSARGSGSTFAVTLPMTRNSGSSARSDAA</sequence>
<reference evidence="1 2" key="1">
    <citation type="submission" date="2016-09" db="EMBL/GenBank/DDBJ databases">
        <title>The complete genome sequences of Rhizobium gallicum, symbiovars gallicum and phaseoli, symbionts associated to common bean (Phaseolus vulgaris).</title>
        <authorList>
            <person name="Bustos P."/>
            <person name="Santamaria R.I."/>
            <person name="Perez-Carrascal O.M."/>
            <person name="Juarez S."/>
            <person name="Lozano L."/>
            <person name="Martinez-Flores I."/>
            <person name="Martinez-Romero E."/>
            <person name="Cevallos M."/>
            <person name="Romero D."/>
            <person name="Davila G."/>
            <person name="Gonzalez V."/>
        </authorList>
    </citation>
    <scope>NUCLEOTIDE SEQUENCE [LARGE SCALE GENOMIC DNA]</scope>
    <source>
        <strain evidence="1 2">IE4872</strain>
        <plasmid evidence="2">prgalie4872d</plasmid>
    </source>
</reference>
<evidence type="ECO:0000313" key="2">
    <source>
        <dbReference type="Proteomes" id="UP000184749"/>
    </source>
</evidence>
<gene>
    <name evidence="1" type="ORF">IE4872_PD01023</name>
</gene>
<dbReference type="InterPro" id="IPR036890">
    <property type="entry name" value="HATPase_C_sf"/>
</dbReference>
<proteinExistence type="predicted"/>